<evidence type="ECO:0000313" key="11">
    <source>
        <dbReference type="EMBL" id="RKF17866.1"/>
    </source>
</evidence>
<keyword evidence="12" id="KW-1185">Reference proteome</keyword>
<dbReference type="PIRSF" id="PIRSF000538">
    <property type="entry name" value="GlpK"/>
    <property type="match status" value="1"/>
</dbReference>
<dbReference type="GO" id="GO:0004370">
    <property type="term" value="F:glycerol kinase activity"/>
    <property type="evidence" value="ECO:0007669"/>
    <property type="project" value="TreeGrafter"/>
</dbReference>
<evidence type="ECO:0000259" key="10">
    <source>
        <dbReference type="Pfam" id="PF02782"/>
    </source>
</evidence>
<dbReference type="EC" id="2.7.1.5" evidence="8"/>
<organism evidence="11 12">
    <name type="scientific">Alginatibacterium sediminis</name>
    <dbReference type="NCBI Taxonomy" id="2164068"/>
    <lineage>
        <taxon>Bacteria</taxon>
        <taxon>Pseudomonadati</taxon>
        <taxon>Pseudomonadota</taxon>
        <taxon>Gammaproteobacteria</taxon>
        <taxon>Alteromonadales</taxon>
        <taxon>Alteromonadaceae</taxon>
        <taxon>Alginatibacterium</taxon>
    </lineage>
</organism>
<feature type="domain" description="Carbohydrate kinase FGGY C-terminal" evidence="10">
    <location>
        <begin position="265"/>
        <end position="452"/>
    </location>
</feature>
<feature type="domain" description="Carbohydrate kinase FGGY N-terminal" evidence="9">
    <location>
        <begin position="20"/>
        <end position="255"/>
    </location>
</feature>
<dbReference type="GO" id="GO:0005524">
    <property type="term" value="F:ATP binding"/>
    <property type="evidence" value="ECO:0007669"/>
    <property type="project" value="UniProtKB-KW"/>
</dbReference>
<dbReference type="InterPro" id="IPR013449">
    <property type="entry name" value="Rhamnulokinase"/>
</dbReference>
<dbReference type="EMBL" id="RAQO01000006">
    <property type="protein sequence ID" value="RKF17866.1"/>
    <property type="molecule type" value="Genomic_DNA"/>
</dbReference>
<dbReference type="InterPro" id="IPR000577">
    <property type="entry name" value="Carb_kinase_FGGY"/>
</dbReference>
<sequence length="514" mass="57238">MLSSYDLNHQMRGFDRMNKMLAIDIGASSGRVILGSYDGLTLQIQELHRFDNGPVFRNGQACWNLDYLLLEIKQGIEIAGVSGHVIDSLAIDTWGVDFVLLDGQGEQLGDAVSYRDNRTLGMQEKLNGLITKNTIYTKTGIQFLDFNTLYQLAALTEDRPNWFDSVARLLFIPDYLGYKLSGIQHCEYTNASTSQLLNCASGAWDKELLELINVPEQWFLPAQSPNRLIGHYNSKSAGQIKVASIASHDTASAILALPVTGQDTVYISSGTWSLMGIESEHALNSPLAQSFNVTNEGGAENRFRVLKNIMGLWLIQNVQKEFGDFSFAQLVNLAKDSDAFKSLIAPDHPSFLNPVNMSCAIQDFCRETQQVVPETPGEFARCIFESLAFQYRKVWLELNQLKPASLKRIHIIGGGIQNTFLNQLCADACGVEVRTGPIEASAIGNICGQLIALNQIESVQQARELVSNSFPIKSYKPSQTNEFLSHWAKFERISLDTPERKNNEHNRTNSIELC</sequence>
<keyword evidence="6" id="KW-1015">Disulfide bond</keyword>
<evidence type="ECO:0000256" key="2">
    <source>
        <dbReference type="ARBA" id="ARBA00022679"/>
    </source>
</evidence>
<keyword evidence="5" id="KW-0067">ATP-binding</keyword>
<dbReference type="Gene3D" id="3.30.420.40">
    <property type="match status" value="2"/>
</dbReference>
<dbReference type="GO" id="GO:0008993">
    <property type="term" value="F:rhamnulokinase activity"/>
    <property type="evidence" value="ECO:0007669"/>
    <property type="project" value="UniProtKB-UniRule"/>
</dbReference>
<dbReference type="InterPro" id="IPR043129">
    <property type="entry name" value="ATPase_NBD"/>
</dbReference>
<protein>
    <recommendedName>
        <fullName evidence="8">Rhamnulokinase</fullName>
        <ecNumber evidence="8">2.7.1.5</ecNumber>
    </recommendedName>
</protein>
<evidence type="ECO:0000256" key="8">
    <source>
        <dbReference type="NCBIfam" id="TIGR02627"/>
    </source>
</evidence>
<evidence type="ECO:0000256" key="1">
    <source>
        <dbReference type="ARBA" id="ARBA00009156"/>
    </source>
</evidence>
<keyword evidence="2 11" id="KW-0808">Transferase</keyword>
<dbReference type="AlphaFoldDB" id="A0A420EB08"/>
<comment type="caution">
    <text evidence="11">The sequence shown here is derived from an EMBL/GenBank/DDBJ whole genome shotgun (WGS) entry which is preliminary data.</text>
</comment>
<evidence type="ECO:0000259" key="9">
    <source>
        <dbReference type="Pfam" id="PF00370"/>
    </source>
</evidence>
<keyword evidence="3" id="KW-0547">Nucleotide-binding</keyword>
<comment type="similarity">
    <text evidence="1">Belongs to the FGGY kinase family.</text>
</comment>
<evidence type="ECO:0000256" key="4">
    <source>
        <dbReference type="ARBA" id="ARBA00022777"/>
    </source>
</evidence>
<dbReference type="Pfam" id="PF00370">
    <property type="entry name" value="FGGY_N"/>
    <property type="match status" value="1"/>
</dbReference>
<dbReference type="PANTHER" id="PTHR10196:SF93">
    <property type="entry name" value="L-RHAMNULOKINASE"/>
    <property type="match status" value="1"/>
</dbReference>
<accession>A0A420EB08</accession>
<keyword evidence="4 11" id="KW-0418">Kinase</keyword>
<evidence type="ECO:0000313" key="12">
    <source>
        <dbReference type="Proteomes" id="UP000286482"/>
    </source>
</evidence>
<gene>
    <name evidence="11" type="primary">rhaB</name>
    <name evidence="11" type="ORF">DBZ36_11470</name>
</gene>
<proteinExistence type="inferred from homology"/>
<evidence type="ECO:0000256" key="6">
    <source>
        <dbReference type="ARBA" id="ARBA00023157"/>
    </source>
</evidence>
<evidence type="ECO:0000256" key="3">
    <source>
        <dbReference type="ARBA" id="ARBA00022741"/>
    </source>
</evidence>
<dbReference type="GO" id="GO:0019301">
    <property type="term" value="P:rhamnose catabolic process"/>
    <property type="evidence" value="ECO:0007669"/>
    <property type="project" value="UniProtKB-UniRule"/>
</dbReference>
<dbReference type="InterPro" id="IPR018484">
    <property type="entry name" value="FGGY_N"/>
</dbReference>
<reference evidence="11 12" key="1">
    <citation type="submission" date="2018-09" db="EMBL/GenBank/DDBJ databases">
        <authorList>
            <person name="Wang Z."/>
        </authorList>
    </citation>
    <scope>NUCLEOTIDE SEQUENCE [LARGE SCALE GENOMIC DNA]</scope>
    <source>
        <strain evidence="11 12">ALS 81</strain>
    </source>
</reference>
<dbReference type="CDD" id="cd07771">
    <property type="entry name" value="ASKHA_NBD_FGGY_RhaB-like"/>
    <property type="match status" value="1"/>
</dbReference>
<evidence type="ECO:0000256" key="5">
    <source>
        <dbReference type="ARBA" id="ARBA00022840"/>
    </source>
</evidence>
<dbReference type="InterPro" id="IPR018485">
    <property type="entry name" value="FGGY_C"/>
</dbReference>
<dbReference type="PANTHER" id="PTHR10196">
    <property type="entry name" value="SUGAR KINASE"/>
    <property type="match status" value="1"/>
</dbReference>
<dbReference type="GO" id="GO:0005829">
    <property type="term" value="C:cytosol"/>
    <property type="evidence" value="ECO:0007669"/>
    <property type="project" value="TreeGrafter"/>
</dbReference>
<keyword evidence="7" id="KW-0684">Rhamnose metabolism</keyword>
<dbReference type="SUPFAM" id="SSF53067">
    <property type="entry name" value="Actin-like ATPase domain"/>
    <property type="match status" value="2"/>
</dbReference>
<dbReference type="NCBIfam" id="TIGR02627">
    <property type="entry name" value="rhamnulo_kin"/>
    <property type="match status" value="1"/>
</dbReference>
<dbReference type="Proteomes" id="UP000286482">
    <property type="component" value="Unassembled WGS sequence"/>
</dbReference>
<name>A0A420EB08_9ALTE</name>
<evidence type="ECO:0000256" key="7">
    <source>
        <dbReference type="ARBA" id="ARBA00023308"/>
    </source>
</evidence>
<dbReference type="GO" id="GO:0006071">
    <property type="term" value="P:glycerol metabolic process"/>
    <property type="evidence" value="ECO:0007669"/>
    <property type="project" value="TreeGrafter"/>
</dbReference>
<dbReference type="Pfam" id="PF02782">
    <property type="entry name" value="FGGY_C"/>
    <property type="match status" value="1"/>
</dbReference>